<feature type="signal peptide" evidence="1">
    <location>
        <begin position="1"/>
        <end position="21"/>
    </location>
</feature>
<evidence type="ECO:0000256" key="1">
    <source>
        <dbReference type="SAM" id="SignalP"/>
    </source>
</evidence>
<evidence type="ECO:0008006" key="4">
    <source>
        <dbReference type="Google" id="ProtNLM"/>
    </source>
</evidence>
<organism evidence="2 3">
    <name type="scientific">Sporomusa sphaeroides DSM 2875</name>
    <dbReference type="NCBI Taxonomy" id="1337886"/>
    <lineage>
        <taxon>Bacteria</taxon>
        <taxon>Bacillati</taxon>
        <taxon>Bacillota</taxon>
        <taxon>Negativicutes</taxon>
        <taxon>Selenomonadales</taxon>
        <taxon>Sporomusaceae</taxon>
        <taxon>Sporomusa</taxon>
    </lineage>
</organism>
<keyword evidence="1" id="KW-0732">Signal</keyword>
<dbReference type="Pfam" id="PF06226">
    <property type="entry name" value="DUF1007"/>
    <property type="match status" value="1"/>
</dbReference>
<dbReference type="InterPro" id="IPR010412">
    <property type="entry name" value="DUF1007"/>
</dbReference>
<protein>
    <recommendedName>
        <fullName evidence="4">DUF1007 family protein</fullName>
    </recommendedName>
</protein>
<keyword evidence="3" id="KW-1185">Reference proteome</keyword>
<sequence>MKAWLIAVFFTILFITPHAQAHPHVFITPKATLITNDHFVSQINVEWEFDAMSSSLFLESVGSNTTEIWNLVFPETQLLANGGQTARTGYYAYVEIDGRIIDNLVPTGFTAEFIDEVLRCRFTLNINQTVGNTMKLGFSDPTNYNDFDIQRGNFQVLAQNGAIPVLEKQTENYIDKILLSW</sequence>
<dbReference type="RefSeq" id="WP_075756726.1">
    <property type="nucleotide sequence ID" value="NZ_CP146991.1"/>
</dbReference>
<evidence type="ECO:0000313" key="3">
    <source>
        <dbReference type="Proteomes" id="UP000245702"/>
    </source>
</evidence>
<feature type="chain" id="PRO_5046178675" description="DUF1007 family protein" evidence="1">
    <location>
        <begin position="22"/>
        <end position="181"/>
    </location>
</feature>
<reference evidence="2 3" key="1">
    <citation type="submission" date="2016-01" db="EMBL/GenBank/DDBJ databases">
        <authorList>
            <person name="Brown R."/>
        </authorList>
    </citation>
    <scope>NUCLEOTIDE SEQUENCE [LARGE SCALE GENOMIC DNA]</scope>
    <source>
        <strain evidence="2">Sporomusa sphaeroides DSM 2875</strain>
    </source>
</reference>
<dbReference type="Proteomes" id="UP000245702">
    <property type="component" value="Unassembled WGS sequence"/>
</dbReference>
<comment type="caution">
    <text evidence="2">The sequence shown here is derived from an EMBL/GenBank/DDBJ whole genome shotgun (WGS) entry which is preliminary data.</text>
</comment>
<gene>
    <name evidence="2" type="ORF">SSPH_01950</name>
</gene>
<name>A0ABM9W2X7_9FIRM</name>
<proteinExistence type="predicted"/>
<evidence type="ECO:0000313" key="2">
    <source>
        <dbReference type="EMBL" id="CVK19300.1"/>
    </source>
</evidence>
<dbReference type="EMBL" id="FCOW01000009">
    <property type="protein sequence ID" value="CVK19300.1"/>
    <property type="molecule type" value="Genomic_DNA"/>
</dbReference>
<accession>A0ABM9W2X7</accession>